<organism evidence="1 2">
    <name type="scientific">Saccharothrix xinjiangensis</name>
    <dbReference type="NCBI Taxonomy" id="204798"/>
    <lineage>
        <taxon>Bacteria</taxon>
        <taxon>Bacillati</taxon>
        <taxon>Actinomycetota</taxon>
        <taxon>Actinomycetes</taxon>
        <taxon>Pseudonocardiales</taxon>
        <taxon>Pseudonocardiaceae</taxon>
        <taxon>Saccharothrix</taxon>
    </lineage>
</organism>
<reference evidence="2" key="1">
    <citation type="journal article" date="2019" name="Int. J. Syst. Evol. Microbiol.">
        <title>The Global Catalogue of Microorganisms (GCM) 10K type strain sequencing project: providing services to taxonomists for standard genome sequencing and annotation.</title>
        <authorList>
            <consortium name="The Broad Institute Genomics Platform"/>
            <consortium name="The Broad Institute Genome Sequencing Center for Infectious Disease"/>
            <person name="Wu L."/>
            <person name="Ma J."/>
        </authorList>
    </citation>
    <scope>NUCLEOTIDE SEQUENCE [LARGE SCALE GENOMIC DNA]</scope>
    <source>
        <strain evidence="2">KCTC 12848</strain>
    </source>
</reference>
<evidence type="ECO:0000313" key="2">
    <source>
        <dbReference type="Proteomes" id="UP001595833"/>
    </source>
</evidence>
<evidence type="ECO:0000313" key="1">
    <source>
        <dbReference type="EMBL" id="MFC5053622.1"/>
    </source>
</evidence>
<keyword evidence="2" id="KW-1185">Reference proteome</keyword>
<name>A0ABV9XW20_9PSEU</name>
<sequence>MTTIQDESELADLWTAPELGHKLIHDPQGPETDAWALRVLAARVAAHAGKAGDPRAIVYDVGKALESLASAVSVAMKTEADDPECGSEAAAAAGMVEQAGLRVFDLERWF</sequence>
<comment type="caution">
    <text evidence="1">The sequence shown here is derived from an EMBL/GenBank/DDBJ whole genome shotgun (WGS) entry which is preliminary data.</text>
</comment>
<proteinExistence type="predicted"/>
<dbReference type="RefSeq" id="WP_344036482.1">
    <property type="nucleotide sequence ID" value="NZ_BAAAKE010000005.1"/>
</dbReference>
<dbReference type="Proteomes" id="UP001595833">
    <property type="component" value="Unassembled WGS sequence"/>
</dbReference>
<accession>A0ABV9XW20</accession>
<dbReference type="EMBL" id="JBHSJB010000007">
    <property type="protein sequence ID" value="MFC5053622.1"/>
    <property type="molecule type" value="Genomic_DNA"/>
</dbReference>
<gene>
    <name evidence="1" type="ORF">ACFPFM_07605</name>
</gene>
<protein>
    <submittedName>
        <fullName evidence="1">Uncharacterized protein</fullName>
    </submittedName>
</protein>